<dbReference type="GO" id="GO:0044183">
    <property type="term" value="F:protein folding chaperone"/>
    <property type="evidence" value="ECO:0007669"/>
    <property type="project" value="TreeGrafter"/>
</dbReference>
<keyword evidence="11" id="KW-1185">Reference proteome</keyword>
<evidence type="ECO:0000256" key="5">
    <source>
        <dbReference type="ARBA" id="ARBA00025430"/>
    </source>
</evidence>
<dbReference type="InterPro" id="IPR008011">
    <property type="entry name" value="Complex1_LYR_dom"/>
</dbReference>
<evidence type="ECO:0000256" key="7">
    <source>
        <dbReference type="ARBA" id="ARBA00026165"/>
    </source>
</evidence>
<dbReference type="EMBL" id="OZ035835">
    <property type="protein sequence ID" value="CAL1577865.1"/>
    <property type="molecule type" value="Genomic_DNA"/>
</dbReference>
<keyword evidence="4" id="KW-0143">Chaperone</keyword>
<evidence type="ECO:0000256" key="6">
    <source>
        <dbReference type="ARBA" id="ARBA00025809"/>
    </source>
</evidence>
<reference evidence="10 11" key="1">
    <citation type="submission" date="2024-04" db="EMBL/GenBank/DDBJ databases">
        <authorList>
            <person name="Waldvogel A.-M."/>
            <person name="Schoenle A."/>
        </authorList>
    </citation>
    <scope>NUCLEOTIDE SEQUENCE [LARGE SCALE GENOMIC DNA]</scope>
</reference>
<evidence type="ECO:0000313" key="10">
    <source>
        <dbReference type="EMBL" id="CAL1577865.1"/>
    </source>
</evidence>
<comment type="function">
    <text evidence="5">Assembly factor required for Rieske Fe-S protein UQCRFS1 incorporation into the cytochrome b-c1 (CIII) complex. Functions as a chaperone, binding to this subunit within the mitochondrial matrix and stabilizing it prior to its translocation and insertion into the late CIII dimeric intermediate within the mitochondrial inner membrane.</text>
</comment>
<name>A0AAV2JK33_KNICA</name>
<comment type="subunit">
    <text evidence="6">Interacts with UQCRFS1.</text>
</comment>
<evidence type="ECO:0000256" key="1">
    <source>
        <dbReference type="ARBA" id="ARBA00004305"/>
    </source>
</evidence>
<dbReference type="PANTHER" id="PTHR46749:SF1">
    <property type="entry name" value="COMPLEX III ASSEMBLY FACTOR LYRM7"/>
    <property type="match status" value="1"/>
</dbReference>
<dbReference type="GO" id="GO:0034551">
    <property type="term" value="P:mitochondrial respiratory chain complex III assembly"/>
    <property type="evidence" value="ECO:0007669"/>
    <property type="project" value="InterPro"/>
</dbReference>
<evidence type="ECO:0000256" key="2">
    <source>
        <dbReference type="ARBA" id="ARBA00009508"/>
    </source>
</evidence>
<proteinExistence type="inferred from homology"/>
<accession>A0AAV2JK33</accession>
<comment type="similarity">
    <text evidence="2">Belongs to the complex I LYR family.</text>
</comment>
<dbReference type="InterPro" id="IPR050435">
    <property type="entry name" value="MZM1/LYRM7"/>
</dbReference>
<feature type="domain" description="Complex 1 LYR protein" evidence="9">
    <location>
        <begin position="6"/>
        <end position="60"/>
    </location>
</feature>
<dbReference type="CDD" id="cd20267">
    <property type="entry name" value="Complex1_LYR_LYRM7"/>
    <property type="match status" value="1"/>
</dbReference>
<organism evidence="10 11">
    <name type="scientific">Knipowitschia caucasica</name>
    <name type="common">Caucasian dwarf goby</name>
    <name type="synonym">Pomatoschistus caucasicus</name>
    <dbReference type="NCBI Taxonomy" id="637954"/>
    <lineage>
        <taxon>Eukaryota</taxon>
        <taxon>Metazoa</taxon>
        <taxon>Chordata</taxon>
        <taxon>Craniata</taxon>
        <taxon>Vertebrata</taxon>
        <taxon>Euteleostomi</taxon>
        <taxon>Actinopterygii</taxon>
        <taxon>Neopterygii</taxon>
        <taxon>Teleostei</taxon>
        <taxon>Neoteleostei</taxon>
        <taxon>Acanthomorphata</taxon>
        <taxon>Gobiaria</taxon>
        <taxon>Gobiiformes</taxon>
        <taxon>Gobioidei</taxon>
        <taxon>Gobiidae</taxon>
        <taxon>Gobiinae</taxon>
        <taxon>Knipowitschia</taxon>
    </lineage>
</organism>
<dbReference type="InterPro" id="IPR045298">
    <property type="entry name" value="Complex1_LYR_LYRM7"/>
</dbReference>
<dbReference type="GO" id="GO:0005759">
    <property type="term" value="C:mitochondrial matrix"/>
    <property type="evidence" value="ECO:0007669"/>
    <property type="project" value="UniProtKB-SubCell"/>
</dbReference>
<dbReference type="Proteomes" id="UP001497482">
    <property type="component" value="Chromosome 13"/>
</dbReference>
<sequence>MGARVKVLRVFKVLHRTSQEVFKDDFTALAAARTKINEEFRKNKYETSEENVQKMIKMGSDVEVVLRDAVIQMEHVADDRLQLRPRESLFLENVPYCDQPRKKS</sequence>
<dbReference type="AlphaFoldDB" id="A0AAV2JK33"/>
<gene>
    <name evidence="10" type="ORF">KC01_LOCUS9143</name>
</gene>
<evidence type="ECO:0000256" key="3">
    <source>
        <dbReference type="ARBA" id="ARBA00023128"/>
    </source>
</evidence>
<keyword evidence="3" id="KW-0496">Mitochondrion</keyword>
<evidence type="ECO:0000256" key="8">
    <source>
        <dbReference type="ARBA" id="ARBA00031830"/>
    </source>
</evidence>
<evidence type="ECO:0000256" key="4">
    <source>
        <dbReference type="ARBA" id="ARBA00023186"/>
    </source>
</evidence>
<dbReference type="PANTHER" id="PTHR46749">
    <property type="entry name" value="COMPLEX III ASSEMBLY FACTOR LYRM7"/>
    <property type="match status" value="1"/>
</dbReference>
<comment type="subcellular location">
    <subcellularLocation>
        <location evidence="1">Mitochondrion matrix</location>
    </subcellularLocation>
</comment>
<protein>
    <recommendedName>
        <fullName evidence="7">Complex III assembly factor LYRM7</fullName>
    </recommendedName>
    <alternativeName>
        <fullName evidence="8">LYR motif-containing protein 7</fullName>
    </alternativeName>
</protein>
<evidence type="ECO:0000259" key="9">
    <source>
        <dbReference type="Pfam" id="PF05347"/>
    </source>
</evidence>
<dbReference type="Pfam" id="PF05347">
    <property type="entry name" value="Complex1_LYR"/>
    <property type="match status" value="1"/>
</dbReference>
<evidence type="ECO:0000313" key="11">
    <source>
        <dbReference type="Proteomes" id="UP001497482"/>
    </source>
</evidence>